<organism evidence="2 3">
    <name type="scientific">Brassica oleracea var. oleracea</name>
    <dbReference type="NCBI Taxonomy" id="109376"/>
    <lineage>
        <taxon>Eukaryota</taxon>
        <taxon>Viridiplantae</taxon>
        <taxon>Streptophyta</taxon>
        <taxon>Embryophyta</taxon>
        <taxon>Tracheophyta</taxon>
        <taxon>Spermatophyta</taxon>
        <taxon>Magnoliopsida</taxon>
        <taxon>eudicotyledons</taxon>
        <taxon>Gunneridae</taxon>
        <taxon>Pentapetalae</taxon>
        <taxon>rosids</taxon>
        <taxon>malvids</taxon>
        <taxon>Brassicales</taxon>
        <taxon>Brassicaceae</taxon>
        <taxon>Brassiceae</taxon>
        <taxon>Brassica</taxon>
    </lineage>
</organism>
<dbReference type="AlphaFoldDB" id="A0A0D3BV16"/>
<keyword evidence="3" id="KW-1185">Reference proteome</keyword>
<name>A0A0D3BV16_BRAOL</name>
<evidence type="ECO:0000313" key="3">
    <source>
        <dbReference type="Proteomes" id="UP000032141"/>
    </source>
</evidence>
<dbReference type="Proteomes" id="UP000032141">
    <property type="component" value="Chromosome C4"/>
</dbReference>
<reference evidence="2" key="2">
    <citation type="submission" date="2015-03" db="UniProtKB">
        <authorList>
            <consortium name="EnsemblPlants"/>
        </authorList>
    </citation>
    <scope>IDENTIFICATION</scope>
</reference>
<protein>
    <recommendedName>
        <fullName evidence="1">Reverse transcriptase zinc-binding domain-containing protein</fullName>
    </recommendedName>
</protein>
<proteinExistence type="predicted"/>
<dbReference type="Gramene" id="Bo4g083520.1">
    <property type="protein sequence ID" value="Bo4g083520.1"/>
    <property type="gene ID" value="Bo4g083520"/>
</dbReference>
<sequence length="300" mass="34289">MKLYYTLSLISHDTRFSSSLFGTDMAVLDSPLFVNDCTLVKGLRFLFIDRRCASALDKEPSKEGKDIEKRVGFVLNIPDKALCIFCSWKQTQHRQFQNQNRIEKMVFRAERLTFLYKQIHRLAGVKLALKRTCSLCHLEPETINHMLFRCTKAQELWQLTQCPSPSHGFTMVFEENMAFLFNSLDNQTPSETQESPLFCVNNAEEEASIWFEVNTQAQNIATEHQNRRHGTCGGAWLARDHTGNVLFHGLSFEVEKVCANSIAIDIAKSVMKDGCFQSYLALGGPAWLHLRIAREASRQD</sequence>
<dbReference type="InterPro" id="IPR026960">
    <property type="entry name" value="RVT-Znf"/>
</dbReference>
<accession>A0A0D3BV16</accession>
<reference evidence="2 3" key="1">
    <citation type="journal article" date="2014" name="Genome Biol.">
        <title>Transcriptome and methylome profiling reveals relics of genome dominance in the mesopolyploid Brassica oleracea.</title>
        <authorList>
            <person name="Parkin I.A."/>
            <person name="Koh C."/>
            <person name="Tang H."/>
            <person name="Robinson S.J."/>
            <person name="Kagale S."/>
            <person name="Clarke W.E."/>
            <person name="Town C.D."/>
            <person name="Nixon J."/>
            <person name="Krishnakumar V."/>
            <person name="Bidwell S.L."/>
            <person name="Denoeud F."/>
            <person name="Belcram H."/>
            <person name="Links M.G."/>
            <person name="Just J."/>
            <person name="Clarke C."/>
            <person name="Bender T."/>
            <person name="Huebert T."/>
            <person name="Mason A.S."/>
            <person name="Pires J.C."/>
            <person name="Barker G."/>
            <person name="Moore J."/>
            <person name="Walley P.G."/>
            <person name="Manoli S."/>
            <person name="Batley J."/>
            <person name="Edwards D."/>
            <person name="Nelson M.N."/>
            <person name="Wang X."/>
            <person name="Paterson A.H."/>
            <person name="King G."/>
            <person name="Bancroft I."/>
            <person name="Chalhoub B."/>
            <person name="Sharpe A.G."/>
        </authorList>
    </citation>
    <scope>NUCLEOTIDE SEQUENCE</scope>
    <source>
        <strain evidence="2 3">cv. TO1000</strain>
    </source>
</reference>
<evidence type="ECO:0000313" key="2">
    <source>
        <dbReference type="EnsemblPlants" id="Bo4g083520.1"/>
    </source>
</evidence>
<dbReference type="Pfam" id="PF13966">
    <property type="entry name" value="zf-RVT"/>
    <property type="match status" value="1"/>
</dbReference>
<feature type="domain" description="Reverse transcriptase zinc-binding" evidence="1">
    <location>
        <begin position="120"/>
        <end position="157"/>
    </location>
</feature>
<dbReference type="EnsemblPlants" id="Bo4g083520.1">
    <property type="protein sequence ID" value="Bo4g083520.1"/>
    <property type="gene ID" value="Bo4g083520"/>
</dbReference>
<evidence type="ECO:0000259" key="1">
    <source>
        <dbReference type="Pfam" id="PF13966"/>
    </source>
</evidence>
<dbReference type="HOGENOM" id="CLU_928583_0_0_1"/>